<organism evidence="1 2">
    <name type="scientific">Lactiplantibacillus mudanjiangensis</name>
    <dbReference type="NCBI Taxonomy" id="1296538"/>
    <lineage>
        <taxon>Bacteria</taxon>
        <taxon>Bacillati</taxon>
        <taxon>Bacillota</taxon>
        <taxon>Bacilli</taxon>
        <taxon>Lactobacillales</taxon>
        <taxon>Lactobacillaceae</taxon>
        <taxon>Lactiplantibacillus</taxon>
    </lineage>
</organism>
<name>A0A660E8E0_9LACO</name>
<accession>A0A660E8E0</accession>
<gene>
    <name evidence="1" type="ORF">MUDAN_MDHGFNIF_03069</name>
</gene>
<dbReference type="EMBL" id="UYIG01000121">
    <property type="protein sequence ID" value="VDG28650.1"/>
    <property type="molecule type" value="Genomic_DNA"/>
</dbReference>
<protein>
    <submittedName>
        <fullName evidence="1">Coenzyme F420 hydrogenase [Lactobacillus plantarum]</fullName>
    </submittedName>
</protein>
<reference evidence="1 2" key="1">
    <citation type="submission" date="2018-11" db="EMBL/GenBank/DDBJ databases">
        <authorList>
            <person name="Wuyts S."/>
        </authorList>
    </citation>
    <scope>NUCLEOTIDE SEQUENCE [LARGE SCALE GENOMIC DNA]</scope>
    <source>
        <strain evidence="1">Lactobacillus mudanjiangensis AMBF249</strain>
    </source>
</reference>
<dbReference type="OrthoDB" id="2201806at2"/>
<sequence length="77" mass="8887">MLFSAESGAMAIINQVMAKYESYFQIGFPLYEYLNITRSENYDFSVKGAYRVKKLIDGCLETGIPVDTPDDYHDRIY</sequence>
<dbReference type="Proteomes" id="UP000289996">
    <property type="component" value="Unassembled WGS sequence"/>
</dbReference>
<dbReference type="AlphaFoldDB" id="A0A660E8E0"/>
<keyword evidence="2" id="KW-1185">Reference proteome</keyword>
<evidence type="ECO:0000313" key="1">
    <source>
        <dbReference type="EMBL" id="VDG28650.1"/>
    </source>
</evidence>
<evidence type="ECO:0000313" key="2">
    <source>
        <dbReference type="Proteomes" id="UP000289996"/>
    </source>
</evidence>
<dbReference type="RefSeq" id="WP_130843265.1">
    <property type="nucleotide sequence ID" value="NZ_UYIE01000141.1"/>
</dbReference>
<proteinExistence type="predicted"/>